<comment type="cofactor">
    <cofactor evidence="1">
        <name>Zn(2+)</name>
        <dbReference type="ChEBI" id="CHEBI:29105"/>
    </cofactor>
</comment>
<dbReference type="EMBL" id="CAEZTD010000121">
    <property type="protein sequence ID" value="CAB4570504.1"/>
    <property type="molecule type" value="Genomic_DNA"/>
</dbReference>
<evidence type="ECO:0000256" key="8">
    <source>
        <dbReference type="ARBA" id="ARBA00022833"/>
    </source>
</evidence>
<gene>
    <name evidence="14" type="ORF">UFOPK1591_01271</name>
</gene>
<feature type="transmembrane region" description="Helical" evidence="12">
    <location>
        <begin position="152"/>
        <end position="173"/>
    </location>
</feature>
<dbReference type="InterPro" id="IPR050083">
    <property type="entry name" value="HtpX_protease"/>
</dbReference>
<accession>A0A6J6E5A0</accession>
<keyword evidence="8" id="KW-0862">Zinc</keyword>
<evidence type="ECO:0000256" key="7">
    <source>
        <dbReference type="ARBA" id="ARBA00022801"/>
    </source>
</evidence>
<keyword evidence="3" id="KW-1003">Cell membrane</keyword>
<dbReference type="InterPro" id="IPR001915">
    <property type="entry name" value="Peptidase_M48"/>
</dbReference>
<sequence length="304" mass="33611">MYSAIARNKRTTVILIVTYVSLIVALGVAMSVALKSVWPVIILSVLTAVHVLWAWFGAERACEQAMRSHNVGARDEPRFYRTVETLAIRNGMPMPRLKVQEESFINAYAMGMRPEKSVVGVTRGALNELDNTELEAVMAHEMSHLKNGDSRMNILIASLVQFMQIIVIVLILGAGTASDNNQSKDKDSRAGGAALGVLLLVVAIPFILVGFIIGPIVNAAVSRQREFLADASGVEMTRFVPGMVGLFRKLEMQEFGTTGAAKGPVLGIFYTYRRPRRGIAYLFTATHPHTFKRIERVEEMERNF</sequence>
<dbReference type="Gene3D" id="3.30.2010.10">
    <property type="entry name" value="Metalloproteases ('zincins'), catalytic domain"/>
    <property type="match status" value="1"/>
</dbReference>
<keyword evidence="6" id="KW-0479">Metal-binding</keyword>
<evidence type="ECO:0000259" key="13">
    <source>
        <dbReference type="Pfam" id="PF01435"/>
    </source>
</evidence>
<keyword evidence="4" id="KW-0645">Protease</keyword>
<dbReference type="AlphaFoldDB" id="A0A6J6E5A0"/>
<keyword evidence="10" id="KW-0482">Metalloprotease</keyword>
<evidence type="ECO:0000256" key="5">
    <source>
        <dbReference type="ARBA" id="ARBA00022692"/>
    </source>
</evidence>
<keyword evidence="9 12" id="KW-1133">Transmembrane helix</keyword>
<evidence type="ECO:0000256" key="10">
    <source>
        <dbReference type="ARBA" id="ARBA00023049"/>
    </source>
</evidence>
<feature type="transmembrane region" description="Helical" evidence="12">
    <location>
        <begin position="40"/>
        <end position="58"/>
    </location>
</feature>
<evidence type="ECO:0000256" key="12">
    <source>
        <dbReference type="SAM" id="Phobius"/>
    </source>
</evidence>
<evidence type="ECO:0000256" key="9">
    <source>
        <dbReference type="ARBA" id="ARBA00022989"/>
    </source>
</evidence>
<proteinExistence type="predicted"/>
<feature type="domain" description="Peptidase M48" evidence="13">
    <location>
        <begin position="76"/>
        <end position="300"/>
    </location>
</feature>
<dbReference type="GO" id="GO:0005886">
    <property type="term" value="C:plasma membrane"/>
    <property type="evidence" value="ECO:0007669"/>
    <property type="project" value="UniProtKB-SubCell"/>
</dbReference>
<evidence type="ECO:0000256" key="4">
    <source>
        <dbReference type="ARBA" id="ARBA00022670"/>
    </source>
</evidence>
<dbReference type="GO" id="GO:0046872">
    <property type="term" value="F:metal ion binding"/>
    <property type="evidence" value="ECO:0007669"/>
    <property type="project" value="UniProtKB-KW"/>
</dbReference>
<comment type="subcellular location">
    <subcellularLocation>
        <location evidence="2">Cell membrane</location>
        <topology evidence="2">Multi-pass membrane protein</topology>
    </subcellularLocation>
</comment>
<reference evidence="14" key="1">
    <citation type="submission" date="2020-05" db="EMBL/GenBank/DDBJ databases">
        <authorList>
            <person name="Chiriac C."/>
            <person name="Salcher M."/>
            <person name="Ghai R."/>
            <person name="Kavagutti S V."/>
        </authorList>
    </citation>
    <scope>NUCLEOTIDE SEQUENCE</scope>
</reference>
<evidence type="ECO:0000256" key="1">
    <source>
        <dbReference type="ARBA" id="ARBA00001947"/>
    </source>
</evidence>
<dbReference type="GO" id="GO:0004222">
    <property type="term" value="F:metalloendopeptidase activity"/>
    <property type="evidence" value="ECO:0007669"/>
    <property type="project" value="InterPro"/>
</dbReference>
<evidence type="ECO:0000313" key="14">
    <source>
        <dbReference type="EMBL" id="CAB4570504.1"/>
    </source>
</evidence>
<organism evidence="14">
    <name type="scientific">freshwater metagenome</name>
    <dbReference type="NCBI Taxonomy" id="449393"/>
    <lineage>
        <taxon>unclassified sequences</taxon>
        <taxon>metagenomes</taxon>
        <taxon>ecological metagenomes</taxon>
    </lineage>
</organism>
<keyword evidence="7" id="KW-0378">Hydrolase</keyword>
<dbReference type="GO" id="GO:0006508">
    <property type="term" value="P:proteolysis"/>
    <property type="evidence" value="ECO:0007669"/>
    <property type="project" value="UniProtKB-KW"/>
</dbReference>
<dbReference type="PANTHER" id="PTHR43221:SF1">
    <property type="entry name" value="PROTEASE HTPX"/>
    <property type="match status" value="1"/>
</dbReference>
<evidence type="ECO:0000256" key="2">
    <source>
        <dbReference type="ARBA" id="ARBA00004651"/>
    </source>
</evidence>
<evidence type="ECO:0000256" key="3">
    <source>
        <dbReference type="ARBA" id="ARBA00022475"/>
    </source>
</evidence>
<keyword evidence="11 12" id="KW-0472">Membrane</keyword>
<evidence type="ECO:0000256" key="6">
    <source>
        <dbReference type="ARBA" id="ARBA00022723"/>
    </source>
</evidence>
<name>A0A6J6E5A0_9ZZZZ</name>
<feature type="transmembrane region" description="Helical" evidence="12">
    <location>
        <begin position="12"/>
        <end position="34"/>
    </location>
</feature>
<keyword evidence="5 12" id="KW-0812">Transmembrane</keyword>
<feature type="transmembrane region" description="Helical" evidence="12">
    <location>
        <begin position="193"/>
        <end position="217"/>
    </location>
</feature>
<evidence type="ECO:0000256" key="11">
    <source>
        <dbReference type="ARBA" id="ARBA00023136"/>
    </source>
</evidence>
<dbReference type="Pfam" id="PF01435">
    <property type="entry name" value="Peptidase_M48"/>
    <property type="match status" value="1"/>
</dbReference>
<protein>
    <submittedName>
        <fullName evidence="14">Unannotated protein</fullName>
    </submittedName>
</protein>
<dbReference type="PANTHER" id="PTHR43221">
    <property type="entry name" value="PROTEASE HTPX"/>
    <property type="match status" value="1"/>
</dbReference>